<organism evidence="1 2">
    <name type="scientific">Duganella qianjiadongensis</name>
    <dbReference type="NCBI Taxonomy" id="2692176"/>
    <lineage>
        <taxon>Bacteria</taxon>
        <taxon>Pseudomonadati</taxon>
        <taxon>Pseudomonadota</taxon>
        <taxon>Betaproteobacteria</taxon>
        <taxon>Burkholderiales</taxon>
        <taxon>Oxalobacteraceae</taxon>
        <taxon>Telluria group</taxon>
        <taxon>Duganella</taxon>
    </lineage>
</organism>
<evidence type="ECO:0000313" key="2">
    <source>
        <dbReference type="Proteomes" id="UP000478090"/>
    </source>
</evidence>
<sequence>MNTLKLPDFVFSYGFRFDKKTDLPHVAATRGRKASLQTCSVEPATFARLGFVKPEQRNLLTHLKCVFSSRLTQGKRAAGRYEAYLHGEAKQKDVAFMKLLQQLAYARKAEDAQTIRFAMLPEARMDFLQHMKTIVDAARTQQIEGNAAADGRPTAERVNILEGIRSVVALWQNAISADHLAEYELVRGIQAGIADVETGRNDAVRARKEKVWNALTNADNYSDVLGAVRVATHEEAVALINYAAKINSDKPLDNPVGPAILALCAYRRFGFTGETAAKLKLFAPLFQHPDHRKLFRYGPGPLDIIPSVPEHLWHYFKRDGLWYEQISSDRSQSRRLFAPASQTV</sequence>
<protein>
    <recommendedName>
        <fullName evidence="3">DUF3644 domain-containing protein</fullName>
    </recommendedName>
</protein>
<dbReference type="Proteomes" id="UP000478090">
    <property type="component" value="Unassembled WGS sequence"/>
</dbReference>
<reference evidence="1 2" key="1">
    <citation type="submission" date="2019-12" db="EMBL/GenBank/DDBJ databases">
        <title>Novel species isolated from a subtropical stream in China.</title>
        <authorList>
            <person name="Lu H."/>
        </authorList>
    </citation>
    <scope>NUCLEOTIDE SEQUENCE [LARGE SCALE GENOMIC DNA]</scope>
    <source>
        <strain evidence="1 2">CY13W</strain>
    </source>
</reference>
<dbReference type="RefSeq" id="WP_161038086.1">
    <property type="nucleotide sequence ID" value="NZ_WWCM01000002.1"/>
</dbReference>
<proteinExistence type="predicted"/>
<accession>A0ABW9VGG7</accession>
<keyword evidence="2" id="KW-1185">Reference proteome</keyword>
<dbReference type="EMBL" id="WWCM01000002">
    <property type="protein sequence ID" value="MYM38714.1"/>
    <property type="molecule type" value="Genomic_DNA"/>
</dbReference>
<comment type="caution">
    <text evidence="1">The sequence shown here is derived from an EMBL/GenBank/DDBJ whole genome shotgun (WGS) entry which is preliminary data.</text>
</comment>
<evidence type="ECO:0000313" key="1">
    <source>
        <dbReference type="EMBL" id="MYM38714.1"/>
    </source>
</evidence>
<gene>
    <name evidence="1" type="ORF">GTP27_05160</name>
</gene>
<evidence type="ECO:0008006" key="3">
    <source>
        <dbReference type="Google" id="ProtNLM"/>
    </source>
</evidence>
<name>A0ABW9VGG7_9BURK</name>